<organism evidence="2 3">
    <name type="scientific">Heliocybe sulcata</name>
    <dbReference type="NCBI Taxonomy" id="5364"/>
    <lineage>
        <taxon>Eukaryota</taxon>
        <taxon>Fungi</taxon>
        <taxon>Dikarya</taxon>
        <taxon>Basidiomycota</taxon>
        <taxon>Agaricomycotina</taxon>
        <taxon>Agaricomycetes</taxon>
        <taxon>Gloeophyllales</taxon>
        <taxon>Gloeophyllaceae</taxon>
        <taxon>Heliocybe</taxon>
    </lineage>
</organism>
<feature type="compositionally biased region" description="Basic and acidic residues" evidence="1">
    <location>
        <begin position="478"/>
        <end position="487"/>
    </location>
</feature>
<reference evidence="2 3" key="1">
    <citation type="journal article" date="2019" name="Nat. Ecol. Evol.">
        <title>Megaphylogeny resolves global patterns of mushroom evolution.</title>
        <authorList>
            <person name="Varga T."/>
            <person name="Krizsan K."/>
            <person name="Foldi C."/>
            <person name="Dima B."/>
            <person name="Sanchez-Garcia M."/>
            <person name="Sanchez-Ramirez S."/>
            <person name="Szollosi G.J."/>
            <person name="Szarkandi J.G."/>
            <person name="Papp V."/>
            <person name="Albert L."/>
            <person name="Andreopoulos W."/>
            <person name="Angelini C."/>
            <person name="Antonin V."/>
            <person name="Barry K.W."/>
            <person name="Bougher N.L."/>
            <person name="Buchanan P."/>
            <person name="Buyck B."/>
            <person name="Bense V."/>
            <person name="Catcheside P."/>
            <person name="Chovatia M."/>
            <person name="Cooper J."/>
            <person name="Damon W."/>
            <person name="Desjardin D."/>
            <person name="Finy P."/>
            <person name="Geml J."/>
            <person name="Haridas S."/>
            <person name="Hughes K."/>
            <person name="Justo A."/>
            <person name="Karasinski D."/>
            <person name="Kautmanova I."/>
            <person name="Kiss B."/>
            <person name="Kocsube S."/>
            <person name="Kotiranta H."/>
            <person name="LaButti K.M."/>
            <person name="Lechner B.E."/>
            <person name="Liimatainen K."/>
            <person name="Lipzen A."/>
            <person name="Lukacs Z."/>
            <person name="Mihaltcheva S."/>
            <person name="Morgado L.N."/>
            <person name="Niskanen T."/>
            <person name="Noordeloos M.E."/>
            <person name="Ohm R.A."/>
            <person name="Ortiz-Santana B."/>
            <person name="Ovrebo C."/>
            <person name="Racz N."/>
            <person name="Riley R."/>
            <person name="Savchenko A."/>
            <person name="Shiryaev A."/>
            <person name="Soop K."/>
            <person name="Spirin V."/>
            <person name="Szebenyi C."/>
            <person name="Tomsovsky M."/>
            <person name="Tulloss R.E."/>
            <person name="Uehling J."/>
            <person name="Grigoriev I.V."/>
            <person name="Vagvolgyi C."/>
            <person name="Papp T."/>
            <person name="Martin F.M."/>
            <person name="Miettinen O."/>
            <person name="Hibbett D.S."/>
            <person name="Nagy L.G."/>
        </authorList>
    </citation>
    <scope>NUCLEOTIDE SEQUENCE [LARGE SCALE GENOMIC DNA]</scope>
    <source>
        <strain evidence="2 3">OMC1185</strain>
    </source>
</reference>
<protein>
    <recommendedName>
        <fullName evidence="4">BTB domain-containing protein</fullName>
    </recommendedName>
</protein>
<dbReference type="EMBL" id="ML213504">
    <property type="protein sequence ID" value="TFK55931.1"/>
    <property type="molecule type" value="Genomic_DNA"/>
</dbReference>
<evidence type="ECO:0000313" key="2">
    <source>
        <dbReference type="EMBL" id="TFK55931.1"/>
    </source>
</evidence>
<accession>A0A5C3NQG0</accession>
<dbReference type="Gene3D" id="3.30.710.10">
    <property type="entry name" value="Potassium Channel Kv1.1, Chain A"/>
    <property type="match status" value="1"/>
</dbReference>
<evidence type="ECO:0000256" key="1">
    <source>
        <dbReference type="SAM" id="MobiDB-lite"/>
    </source>
</evidence>
<dbReference type="Proteomes" id="UP000305948">
    <property type="component" value="Unassembled WGS sequence"/>
</dbReference>
<proteinExistence type="predicted"/>
<dbReference type="AlphaFoldDB" id="A0A5C3NQG0"/>
<feature type="compositionally biased region" description="Pro residues" evidence="1">
    <location>
        <begin position="166"/>
        <end position="179"/>
    </location>
</feature>
<sequence>MAPDDASRKTPAHLRRPSLSNLPNPMNWLGRSSSSDSTTKTAPYATAVKPVRISEPKLTNSLDLWARAPRSGPLGAGATVVRTPQEALHGSSARVSYGTHKRMKSNDSIDDIFEDAEEEPMKNKDCAELPSPPASPSLPPLPLFASKSSPDLLLRSLPSASTTSLPAPPTRAPPSPPMRPALKNARTSSGSPPHSGYFPAVPAVPAHLAAAAPQPPFEAILVSSVPSAVIDTSKIIVTLETNTASYRTSFTTLTSQPSHLTSYLKSVVAKKSQEDEEDQDRQSMRLSYASDAASSFNSIFHHHLTASGLLSQSTSSIHVFLDRPSAPYPHILAYLRSPGPGLPRHVQLSSCTSRTDASARLDALLDLRDEAAYLGLDDLQRLCTDEIRARYTSSHASHTHTLSTATAATAVESQSAYQFPPPPQTKHPRRGSNASVHSMQTLREEEGESDEGKDKLARLSRSRERTGVDADATTVPGLRDRQARSASREGAAPRSPGLSGSQSMRTRPAANWI</sequence>
<feature type="compositionally biased region" description="Acidic residues" evidence="1">
    <location>
        <begin position="108"/>
        <end position="118"/>
    </location>
</feature>
<feature type="compositionally biased region" description="Pro residues" evidence="1">
    <location>
        <begin position="130"/>
        <end position="142"/>
    </location>
</feature>
<keyword evidence="3" id="KW-1185">Reference proteome</keyword>
<evidence type="ECO:0008006" key="4">
    <source>
        <dbReference type="Google" id="ProtNLM"/>
    </source>
</evidence>
<feature type="region of interest" description="Disordered" evidence="1">
    <location>
        <begin position="1"/>
        <end position="48"/>
    </location>
</feature>
<gene>
    <name evidence="2" type="ORF">OE88DRAFT_1652461</name>
</gene>
<feature type="compositionally biased region" description="Polar residues" evidence="1">
    <location>
        <begin position="432"/>
        <end position="441"/>
    </location>
</feature>
<evidence type="ECO:0000313" key="3">
    <source>
        <dbReference type="Proteomes" id="UP000305948"/>
    </source>
</evidence>
<dbReference type="OrthoDB" id="3363734at2759"/>
<feature type="region of interest" description="Disordered" evidence="1">
    <location>
        <begin position="158"/>
        <end position="193"/>
    </location>
</feature>
<feature type="region of interest" description="Disordered" evidence="1">
    <location>
        <begin position="67"/>
        <end position="142"/>
    </location>
</feature>
<dbReference type="STRING" id="5364.A0A5C3NQG0"/>
<feature type="region of interest" description="Disordered" evidence="1">
    <location>
        <begin position="413"/>
        <end position="513"/>
    </location>
</feature>
<dbReference type="InterPro" id="IPR011333">
    <property type="entry name" value="SKP1/BTB/POZ_sf"/>
</dbReference>
<feature type="compositionally biased region" description="Polar residues" evidence="1">
    <location>
        <begin position="18"/>
        <end position="41"/>
    </location>
</feature>
<feature type="compositionally biased region" description="Basic and acidic residues" evidence="1">
    <location>
        <begin position="450"/>
        <end position="468"/>
    </location>
</feature>
<name>A0A5C3NQG0_9AGAM</name>